<comment type="caution">
    <text evidence="1">The sequence shown here is derived from an EMBL/GenBank/DDBJ whole genome shotgun (WGS) entry which is preliminary data.</text>
</comment>
<evidence type="ECO:0000313" key="1">
    <source>
        <dbReference type="EMBL" id="GAG34704.1"/>
    </source>
</evidence>
<feature type="non-terminal residue" evidence="1">
    <location>
        <position position="110"/>
    </location>
</feature>
<protein>
    <submittedName>
        <fullName evidence="1">Uncharacterized protein</fullName>
    </submittedName>
</protein>
<reference evidence="1" key="1">
    <citation type="journal article" date="2014" name="Front. Microbiol.">
        <title>High frequency of phylogenetically diverse reductive dehalogenase-homologous genes in deep subseafloor sedimentary metagenomes.</title>
        <authorList>
            <person name="Kawai M."/>
            <person name="Futagami T."/>
            <person name="Toyoda A."/>
            <person name="Takaki Y."/>
            <person name="Nishi S."/>
            <person name="Hori S."/>
            <person name="Arai W."/>
            <person name="Tsubouchi T."/>
            <person name="Morono Y."/>
            <person name="Uchiyama I."/>
            <person name="Ito T."/>
            <person name="Fujiyama A."/>
            <person name="Inagaki F."/>
            <person name="Takami H."/>
        </authorList>
    </citation>
    <scope>NUCLEOTIDE SEQUENCE</scope>
    <source>
        <strain evidence="1">Expedition CK06-06</strain>
    </source>
</reference>
<name>X0WUN4_9ZZZZ</name>
<sequence length="110" mass="12081">MGLYDIGGGSADNFMNRTDYLRKTSKDRYSTKVKFAVFNNSPFLKVIGVDEFGVDAMTNLEAFGAAKPTGNMIEMVGGGYKDGGTIFHEKSTPFYTQPLSNWNPEYVEGG</sequence>
<proteinExistence type="predicted"/>
<organism evidence="1">
    <name type="scientific">marine sediment metagenome</name>
    <dbReference type="NCBI Taxonomy" id="412755"/>
    <lineage>
        <taxon>unclassified sequences</taxon>
        <taxon>metagenomes</taxon>
        <taxon>ecological metagenomes</taxon>
    </lineage>
</organism>
<dbReference type="EMBL" id="BARS01049595">
    <property type="protein sequence ID" value="GAG34704.1"/>
    <property type="molecule type" value="Genomic_DNA"/>
</dbReference>
<dbReference type="AlphaFoldDB" id="X0WUN4"/>
<gene>
    <name evidence="1" type="ORF">S01H1_74167</name>
</gene>
<accession>X0WUN4</accession>